<gene>
    <name evidence="2" type="primary">ARP3</name>
    <name evidence="2" type="ORF">KSP40_PGU013187</name>
</gene>
<dbReference type="InterPro" id="IPR043129">
    <property type="entry name" value="ATPase_NBD"/>
</dbReference>
<dbReference type="Proteomes" id="UP001412067">
    <property type="component" value="Unassembled WGS sequence"/>
</dbReference>
<evidence type="ECO:0000313" key="2">
    <source>
        <dbReference type="EMBL" id="KAK8938239.1"/>
    </source>
</evidence>
<dbReference type="SUPFAM" id="SSF53067">
    <property type="entry name" value="Actin-like ATPase domain"/>
    <property type="match status" value="1"/>
</dbReference>
<proteinExistence type="predicted"/>
<dbReference type="EMBL" id="JBBWWR010000021">
    <property type="protein sequence ID" value="KAK8938239.1"/>
    <property type="molecule type" value="Genomic_DNA"/>
</dbReference>
<feature type="region of interest" description="Disordered" evidence="1">
    <location>
        <begin position="163"/>
        <end position="196"/>
    </location>
</feature>
<evidence type="ECO:0000313" key="3">
    <source>
        <dbReference type="Proteomes" id="UP001412067"/>
    </source>
</evidence>
<accession>A0ABR2LDQ8</accession>
<evidence type="ECO:0000256" key="1">
    <source>
        <dbReference type="SAM" id="MobiDB-lite"/>
    </source>
</evidence>
<sequence length="196" mass="21906">MRLFPVYLRGMKDIRPSCLPPHPVCYFSVEPLSVCDVPKNVVLSGGSTMSKDFHRRLQRDLKKIVDARIIASEARRGGDVKLVTLYRDLQFGLAVLYWHPHQEFYGIPRSGTFCHRHDLNAWIDNSDINVNMNILRNLGSSSAWRSEWPTALPVVQFLPPNSGGPGFTGSGPPASPMACSTFPQTAGKRESRARDL</sequence>
<dbReference type="Gene3D" id="3.30.420.40">
    <property type="match status" value="1"/>
</dbReference>
<organism evidence="2 3">
    <name type="scientific">Platanthera guangdongensis</name>
    <dbReference type="NCBI Taxonomy" id="2320717"/>
    <lineage>
        <taxon>Eukaryota</taxon>
        <taxon>Viridiplantae</taxon>
        <taxon>Streptophyta</taxon>
        <taxon>Embryophyta</taxon>
        <taxon>Tracheophyta</taxon>
        <taxon>Spermatophyta</taxon>
        <taxon>Magnoliopsida</taxon>
        <taxon>Liliopsida</taxon>
        <taxon>Asparagales</taxon>
        <taxon>Orchidaceae</taxon>
        <taxon>Orchidoideae</taxon>
        <taxon>Orchideae</taxon>
        <taxon>Orchidinae</taxon>
        <taxon>Platanthera</taxon>
    </lineage>
</organism>
<name>A0ABR2LDQ8_9ASPA</name>
<comment type="caution">
    <text evidence="2">The sequence shown here is derived from an EMBL/GenBank/DDBJ whole genome shotgun (WGS) entry which is preliminary data.</text>
</comment>
<keyword evidence="3" id="KW-1185">Reference proteome</keyword>
<reference evidence="2 3" key="1">
    <citation type="journal article" date="2022" name="Nat. Plants">
        <title>Genomes of leafy and leafless Platanthera orchids illuminate the evolution of mycoheterotrophy.</title>
        <authorList>
            <person name="Li M.H."/>
            <person name="Liu K.W."/>
            <person name="Li Z."/>
            <person name="Lu H.C."/>
            <person name="Ye Q.L."/>
            <person name="Zhang D."/>
            <person name="Wang J.Y."/>
            <person name="Li Y.F."/>
            <person name="Zhong Z.M."/>
            <person name="Liu X."/>
            <person name="Yu X."/>
            <person name="Liu D.K."/>
            <person name="Tu X.D."/>
            <person name="Liu B."/>
            <person name="Hao Y."/>
            <person name="Liao X.Y."/>
            <person name="Jiang Y.T."/>
            <person name="Sun W.H."/>
            <person name="Chen J."/>
            <person name="Chen Y.Q."/>
            <person name="Ai Y."/>
            <person name="Zhai J.W."/>
            <person name="Wu S.S."/>
            <person name="Zhou Z."/>
            <person name="Hsiao Y.Y."/>
            <person name="Wu W.L."/>
            <person name="Chen Y.Y."/>
            <person name="Lin Y.F."/>
            <person name="Hsu J.L."/>
            <person name="Li C.Y."/>
            <person name="Wang Z.W."/>
            <person name="Zhao X."/>
            <person name="Zhong W.Y."/>
            <person name="Ma X.K."/>
            <person name="Ma L."/>
            <person name="Huang J."/>
            <person name="Chen G.Z."/>
            <person name="Huang M.Z."/>
            <person name="Huang L."/>
            <person name="Peng D.H."/>
            <person name="Luo Y.B."/>
            <person name="Zou S.Q."/>
            <person name="Chen S.P."/>
            <person name="Lan S."/>
            <person name="Tsai W.C."/>
            <person name="Van de Peer Y."/>
            <person name="Liu Z.J."/>
        </authorList>
    </citation>
    <scope>NUCLEOTIDE SEQUENCE [LARGE SCALE GENOMIC DNA]</scope>
    <source>
        <strain evidence="2">Lor288</strain>
    </source>
</reference>
<protein>
    <submittedName>
        <fullName evidence="2">Actin-related protein 3</fullName>
    </submittedName>
</protein>
<feature type="compositionally biased region" description="Basic and acidic residues" evidence="1">
    <location>
        <begin position="187"/>
        <end position="196"/>
    </location>
</feature>